<protein>
    <submittedName>
        <fullName evidence="2">Uncharacterized protein</fullName>
    </submittedName>
</protein>
<gene>
    <name evidence="2" type="ORF">O181_073027</name>
</gene>
<evidence type="ECO:0000313" key="2">
    <source>
        <dbReference type="EMBL" id="MBW0533312.1"/>
    </source>
</evidence>
<accession>A0A9Q3FAG5</accession>
<comment type="caution">
    <text evidence="2">The sequence shown here is derived from an EMBL/GenBank/DDBJ whole genome shotgun (WGS) entry which is preliminary data.</text>
</comment>
<reference evidence="2" key="1">
    <citation type="submission" date="2021-03" db="EMBL/GenBank/DDBJ databases">
        <title>Draft genome sequence of rust myrtle Austropuccinia psidii MF-1, a brazilian biotype.</title>
        <authorList>
            <person name="Quecine M.C."/>
            <person name="Pachon D.M.R."/>
            <person name="Bonatelli M.L."/>
            <person name="Correr F.H."/>
            <person name="Franceschini L.M."/>
            <person name="Leite T.F."/>
            <person name="Margarido G.R.A."/>
            <person name="Almeida C.A."/>
            <person name="Ferrarezi J.A."/>
            <person name="Labate C.A."/>
        </authorList>
    </citation>
    <scope>NUCLEOTIDE SEQUENCE</scope>
    <source>
        <strain evidence="2">MF-1</strain>
    </source>
</reference>
<keyword evidence="3" id="KW-1185">Reference proteome</keyword>
<evidence type="ECO:0000256" key="1">
    <source>
        <dbReference type="SAM" id="MobiDB-lite"/>
    </source>
</evidence>
<feature type="region of interest" description="Disordered" evidence="1">
    <location>
        <begin position="61"/>
        <end position="89"/>
    </location>
</feature>
<name>A0A9Q3FAG5_9BASI</name>
<sequence>MRRHKSLRRMEPIVLQRQGQKYKELVGEPNSLIHRTEEEVGNYPSFGEGRPIGIYQLQTSSRKFQKQAQRTSEEAERSQEPSREGQTRI</sequence>
<feature type="compositionally biased region" description="Basic and acidic residues" evidence="1">
    <location>
        <begin position="71"/>
        <end position="89"/>
    </location>
</feature>
<proteinExistence type="predicted"/>
<dbReference type="AlphaFoldDB" id="A0A9Q3FAG5"/>
<dbReference type="Proteomes" id="UP000765509">
    <property type="component" value="Unassembled WGS sequence"/>
</dbReference>
<dbReference type="EMBL" id="AVOT02038436">
    <property type="protein sequence ID" value="MBW0533312.1"/>
    <property type="molecule type" value="Genomic_DNA"/>
</dbReference>
<feature type="compositionally biased region" description="Polar residues" evidence="1">
    <location>
        <begin position="61"/>
        <end position="70"/>
    </location>
</feature>
<organism evidence="2 3">
    <name type="scientific">Austropuccinia psidii MF-1</name>
    <dbReference type="NCBI Taxonomy" id="1389203"/>
    <lineage>
        <taxon>Eukaryota</taxon>
        <taxon>Fungi</taxon>
        <taxon>Dikarya</taxon>
        <taxon>Basidiomycota</taxon>
        <taxon>Pucciniomycotina</taxon>
        <taxon>Pucciniomycetes</taxon>
        <taxon>Pucciniales</taxon>
        <taxon>Sphaerophragmiaceae</taxon>
        <taxon>Austropuccinia</taxon>
    </lineage>
</organism>
<evidence type="ECO:0000313" key="3">
    <source>
        <dbReference type="Proteomes" id="UP000765509"/>
    </source>
</evidence>